<dbReference type="CDD" id="cd03135">
    <property type="entry name" value="GATase1_DJ-1"/>
    <property type="match status" value="1"/>
</dbReference>
<name>A0ABD2QMF5_9PLAT</name>
<gene>
    <name evidence="3" type="ORF">Ciccas_000617</name>
</gene>
<evidence type="ECO:0000256" key="1">
    <source>
        <dbReference type="ARBA" id="ARBA00022737"/>
    </source>
</evidence>
<accession>A0ABD2QMF5</accession>
<dbReference type="InterPro" id="IPR029062">
    <property type="entry name" value="Class_I_gatase-like"/>
</dbReference>
<proteinExistence type="predicted"/>
<evidence type="ECO:0000313" key="3">
    <source>
        <dbReference type="EMBL" id="KAL3320715.1"/>
    </source>
</evidence>
<organism evidence="3 4">
    <name type="scientific">Cichlidogyrus casuarinus</name>
    <dbReference type="NCBI Taxonomy" id="1844966"/>
    <lineage>
        <taxon>Eukaryota</taxon>
        <taxon>Metazoa</taxon>
        <taxon>Spiralia</taxon>
        <taxon>Lophotrochozoa</taxon>
        <taxon>Platyhelminthes</taxon>
        <taxon>Monogenea</taxon>
        <taxon>Monopisthocotylea</taxon>
        <taxon>Dactylogyridea</taxon>
        <taxon>Ancyrocephalidae</taxon>
        <taxon>Cichlidogyrus</taxon>
    </lineage>
</organism>
<dbReference type="FunFam" id="3.40.50.880:FF:000015">
    <property type="entry name" value="Protein DJ-1 homolog C"/>
    <property type="match status" value="1"/>
</dbReference>
<reference evidence="3 4" key="1">
    <citation type="submission" date="2024-11" db="EMBL/GenBank/DDBJ databases">
        <title>Adaptive evolution of stress response genes in parasites aligns with host niche diversity.</title>
        <authorList>
            <person name="Hahn C."/>
            <person name="Resl P."/>
        </authorList>
    </citation>
    <scope>NUCLEOTIDE SEQUENCE [LARGE SCALE GENOMIC DNA]</scope>
    <source>
        <strain evidence="3">EGGRZ-B1_66</strain>
        <tissue evidence="3">Body</tissue>
    </source>
</reference>
<dbReference type="NCBIfam" id="TIGR01383">
    <property type="entry name" value="not_thiJ"/>
    <property type="match status" value="1"/>
</dbReference>
<dbReference type="PANTHER" id="PTHR48094:SF12">
    <property type="entry name" value="PARKINSON DISEASE PROTEIN 7 HOMOLOG"/>
    <property type="match status" value="1"/>
</dbReference>
<dbReference type="InterPro" id="IPR002818">
    <property type="entry name" value="DJ-1/PfpI"/>
</dbReference>
<dbReference type="InterPro" id="IPR050325">
    <property type="entry name" value="Prot/Nucl_acid_deglycase"/>
</dbReference>
<comment type="caution">
    <text evidence="3">The sequence shown here is derived from an EMBL/GenBank/DDBJ whole genome shotgun (WGS) entry which is preliminary data.</text>
</comment>
<dbReference type="SUPFAM" id="SSF52317">
    <property type="entry name" value="Class I glutamine amidotransferase-like"/>
    <property type="match status" value="1"/>
</dbReference>
<keyword evidence="4" id="KW-1185">Reference proteome</keyword>
<protein>
    <recommendedName>
        <fullName evidence="2">DJ-1/PfpI domain-containing protein</fullName>
    </recommendedName>
</protein>
<dbReference type="AlphaFoldDB" id="A0ABD2QMF5"/>
<dbReference type="InterPro" id="IPR006287">
    <property type="entry name" value="DJ-1"/>
</dbReference>
<feature type="domain" description="DJ-1/PfpI" evidence="2">
    <location>
        <begin position="3"/>
        <end position="167"/>
    </location>
</feature>
<dbReference type="GO" id="GO:0005737">
    <property type="term" value="C:cytoplasm"/>
    <property type="evidence" value="ECO:0007669"/>
    <property type="project" value="UniProtKB-ARBA"/>
</dbReference>
<evidence type="ECO:0000259" key="2">
    <source>
        <dbReference type="Pfam" id="PF01965"/>
    </source>
</evidence>
<sequence length="185" mass="19963">MAKTAALLIATGSEEAEAVNTFDILIRGGIDAKVVSTIDSLTVECSRKIKIVADVFLKDVADHLYDVVILPGGMPGVEHFMNNDKVGTFVKNHFQAEKLVAAICAAPMALKKHNIAHGFKATAYPSIGEEVSDFFKFDKTHKVLVDKNLITSQGPGTSFDFGLKILEIMVNKDKADQVAAGMLLN</sequence>
<dbReference type="PANTHER" id="PTHR48094">
    <property type="entry name" value="PROTEIN/NUCLEIC ACID DEGLYCASE DJ-1-RELATED"/>
    <property type="match status" value="1"/>
</dbReference>
<dbReference type="EMBL" id="JBJKFK010000035">
    <property type="protein sequence ID" value="KAL3320715.1"/>
    <property type="molecule type" value="Genomic_DNA"/>
</dbReference>
<dbReference type="Pfam" id="PF01965">
    <property type="entry name" value="DJ-1_PfpI"/>
    <property type="match status" value="1"/>
</dbReference>
<evidence type="ECO:0000313" key="4">
    <source>
        <dbReference type="Proteomes" id="UP001626550"/>
    </source>
</evidence>
<dbReference type="Proteomes" id="UP001626550">
    <property type="component" value="Unassembled WGS sequence"/>
</dbReference>
<dbReference type="Gene3D" id="3.40.50.880">
    <property type="match status" value="1"/>
</dbReference>
<keyword evidence="1" id="KW-0677">Repeat</keyword>